<gene>
    <name evidence="1" type="ORF">niasHS_001927</name>
</gene>
<accession>A0ABD2KAV2</accession>
<dbReference type="EMBL" id="JBICCN010000037">
    <property type="protein sequence ID" value="KAL3100001.1"/>
    <property type="molecule type" value="Genomic_DNA"/>
</dbReference>
<evidence type="ECO:0000313" key="2">
    <source>
        <dbReference type="Proteomes" id="UP001620645"/>
    </source>
</evidence>
<evidence type="ECO:0000313" key="1">
    <source>
        <dbReference type="EMBL" id="KAL3100001.1"/>
    </source>
</evidence>
<reference evidence="1 2" key="1">
    <citation type="submission" date="2024-10" db="EMBL/GenBank/DDBJ databases">
        <authorList>
            <person name="Kim D."/>
        </authorList>
    </citation>
    <scope>NUCLEOTIDE SEQUENCE [LARGE SCALE GENOMIC DNA]</scope>
    <source>
        <strain evidence="1">Taebaek</strain>
    </source>
</reference>
<comment type="caution">
    <text evidence="1">The sequence shown here is derived from an EMBL/GenBank/DDBJ whole genome shotgun (WGS) entry which is preliminary data.</text>
</comment>
<keyword evidence="2" id="KW-1185">Reference proteome</keyword>
<sequence>MIYVNESFSDWGCSAQNNNEFVAERMSSIVPLPPPGNEKWKCECEFGDVGKSKEFPLPSSKEASTIAGTDQNPEVTTKSGSGTVLSFFAPENFFVWPLIFGPFFMLPIF</sequence>
<dbReference type="Proteomes" id="UP001620645">
    <property type="component" value="Unassembled WGS sequence"/>
</dbReference>
<organism evidence="1 2">
    <name type="scientific">Heterodera schachtii</name>
    <name type="common">Sugarbeet cyst nematode worm</name>
    <name type="synonym">Tylenchus schachtii</name>
    <dbReference type="NCBI Taxonomy" id="97005"/>
    <lineage>
        <taxon>Eukaryota</taxon>
        <taxon>Metazoa</taxon>
        <taxon>Ecdysozoa</taxon>
        <taxon>Nematoda</taxon>
        <taxon>Chromadorea</taxon>
        <taxon>Rhabditida</taxon>
        <taxon>Tylenchina</taxon>
        <taxon>Tylenchomorpha</taxon>
        <taxon>Tylenchoidea</taxon>
        <taxon>Heteroderidae</taxon>
        <taxon>Heteroderinae</taxon>
        <taxon>Heterodera</taxon>
    </lineage>
</organism>
<protein>
    <submittedName>
        <fullName evidence="1">Uncharacterized protein</fullName>
    </submittedName>
</protein>
<proteinExistence type="predicted"/>
<dbReference type="AlphaFoldDB" id="A0ABD2KAV2"/>
<name>A0ABD2KAV2_HETSC</name>